<protein>
    <recommendedName>
        <fullName evidence="3">Sporadically distributed protein, TIGR04141 family</fullName>
    </recommendedName>
</protein>
<dbReference type="NCBIfam" id="TIGR04141">
    <property type="entry name" value="TIGR04141 family sporadically distributed protein"/>
    <property type="match status" value="1"/>
</dbReference>
<gene>
    <name evidence="1" type="ordered locus">swp_3220</name>
</gene>
<name>B8CRB8_SHEPW</name>
<dbReference type="EMBL" id="CP000472">
    <property type="protein sequence ID" value="ACJ29926.1"/>
    <property type="molecule type" value="Genomic_DNA"/>
</dbReference>
<accession>B8CRB8</accession>
<dbReference type="eggNOG" id="ENOG502Z97J">
    <property type="taxonomic scope" value="Bacteria"/>
</dbReference>
<dbReference type="Proteomes" id="UP000000753">
    <property type="component" value="Chromosome"/>
</dbReference>
<dbReference type="KEGG" id="swp:swp_3220"/>
<dbReference type="Pfam" id="PF19614">
    <property type="entry name" value="DUF6119"/>
    <property type="match status" value="1"/>
</dbReference>
<reference evidence="1 2" key="1">
    <citation type="journal article" date="2008" name="PLoS ONE">
        <title>Environmental adaptation: genomic analysis of the piezotolerant and psychrotolerant deep-sea iron reducing bacterium Shewanella piezotolerans WP3.</title>
        <authorList>
            <person name="Wang F."/>
            <person name="Wang J."/>
            <person name="Jian H."/>
            <person name="Zhang B."/>
            <person name="Li S."/>
            <person name="Wang F."/>
            <person name="Zeng X."/>
            <person name="Gao L."/>
            <person name="Bartlett D.H."/>
            <person name="Yu J."/>
            <person name="Hu S."/>
            <person name="Xiao X."/>
        </authorList>
    </citation>
    <scope>NUCLEOTIDE SEQUENCE [LARGE SCALE GENOMIC DNA]</scope>
    <source>
        <strain evidence="2">WP3 / JCM 13877</strain>
    </source>
</reference>
<dbReference type="InterPro" id="IPR026487">
    <property type="entry name" value="CHP04141"/>
</dbReference>
<evidence type="ECO:0000313" key="2">
    <source>
        <dbReference type="Proteomes" id="UP000000753"/>
    </source>
</evidence>
<sequence length="556" mass="64255">MNWIVKMKRNIVAFLGKENLTISELQNEEKRFTTHLFGDVDDNLVLCLASSTAQAEWATLFSEYEVEPEKFRQKSVKGVLFVKVDNRYVMFTFGYGRSLINKHSIERGFGLRVSMNLGDPEQLKSIDKSTLERVTRNTRSQVALNSGIQDFDFEFDHEILKSITAIINRPDDELEMVSGNDSVSIYTEIEFDKFPEVAERLVTAYFSEDYKEQYPWAEFIGLESDPLIIKELELKLAKCFNERNTLEFWLAPPRIIDYEDFSGFVYSTKTIRNGSPCKHPQLSLEAFLSEAPFKNNTAITIGAMKTKNIYLLNGNDQQIDVIGFFEALNGEVEYNGQNYILNDGHWYSIKSSFASEVESYFQRLPRWDGFEDKPYHDRRECCYLRRIADNEEIAILDQHWVRQKDIKQNYEFCDLITQCDRIIHVKHYGGSSVLSHLFAQATTGLDMLLNCPEVIPQIREHLEDTYLSFYFEPSSPRKHRIVLAVIQSREGELHLPFFSKVNLRHHARDMENKGFKVELAKIAVDHSKVPDALNKSGKCSCQSKTAKCTVELTKST</sequence>
<evidence type="ECO:0000313" key="1">
    <source>
        <dbReference type="EMBL" id="ACJ29926.1"/>
    </source>
</evidence>
<dbReference type="HOGENOM" id="CLU_030869_0_0_6"/>
<proteinExistence type="predicted"/>
<evidence type="ECO:0008006" key="3">
    <source>
        <dbReference type="Google" id="ProtNLM"/>
    </source>
</evidence>
<organism evidence="1 2">
    <name type="scientific">Shewanella piezotolerans (strain WP3 / JCM 13877)</name>
    <dbReference type="NCBI Taxonomy" id="225849"/>
    <lineage>
        <taxon>Bacteria</taxon>
        <taxon>Pseudomonadati</taxon>
        <taxon>Pseudomonadota</taxon>
        <taxon>Gammaproteobacteria</taxon>
        <taxon>Alteromonadales</taxon>
        <taxon>Shewanellaceae</taxon>
        <taxon>Shewanella</taxon>
    </lineage>
</organism>
<dbReference type="AlphaFoldDB" id="B8CRB8"/>
<dbReference type="STRING" id="225849.swp_3220"/>
<keyword evidence="2" id="KW-1185">Reference proteome</keyword>